<accession>A0A1C4V4B8</accession>
<evidence type="ECO:0000313" key="2">
    <source>
        <dbReference type="Proteomes" id="UP000199375"/>
    </source>
</evidence>
<evidence type="ECO:0000313" key="1">
    <source>
        <dbReference type="EMBL" id="SCE78813.1"/>
    </source>
</evidence>
<organism evidence="1 2">
    <name type="scientific">Micromonospora haikouensis</name>
    <dbReference type="NCBI Taxonomy" id="686309"/>
    <lineage>
        <taxon>Bacteria</taxon>
        <taxon>Bacillati</taxon>
        <taxon>Actinomycetota</taxon>
        <taxon>Actinomycetes</taxon>
        <taxon>Micromonosporales</taxon>
        <taxon>Micromonosporaceae</taxon>
        <taxon>Micromonospora</taxon>
    </lineage>
</organism>
<protein>
    <submittedName>
        <fullName evidence="1">Uncharacterized protein</fullName>
    </submittedName>
</protein>
<dbReference type="RefSeq" id="WP_091277462.1">
    <property type="nucleotide sequence ID" value="NZ_FMCW01000006.1"/>
</dbReference>
<gene>
    <name evidence="1" type="ORF">GA0070558_106210</name>
</gene>
<sequence>MASLVEFAGMGDLLVAYLGDWHRLGVEERRRRGLPFDPELEARRLGWLDMVLPARDGRGGGDG</sequence>
<dbReference type="AlphaFoldDB" id="A0A1C4V4B8"/>
<dbReference type="Proteomes" id="UP000199375">
    <property type="component" value="Unassembled WGS sequence"/>
</dbReference>
<proteinExistence type="predicted"/>
<reference evidence="1 2" key="1">
    <citation type="submission" date="2016-06" db="EMBL/GenBank/DDBJ databases">
        <authorList>
            <person name="Kjaerup R.B."/>
            <person name="Dalgaard T.S."/>
            <person name="Juul-Madsen H.R."/>
        </authorList>
    </citation>
    <scope>NUCLEOTIDE SEQUENCE [LARGE SCALE GENOMIC DNA]</scope>
    <source>
        <strain evidence="1 2">DSM 45626</strain>
    </source>
</reference>
<name>A0A1C4V4B8_9ACTN</name>
<dbReference type="EMBL" id="FMCW01000006">
    <property type="protein sequence ID" value="SCE78813.1"/>
    <property type="molecule type" value="Genomic_DNA"/>
</dbReference>